<evidence type="ECO:0000313" key="2">
    <source>
        <dbReference type="Proteomes" id="UP000653454"/>
    </source>
</evidence>
<organism evidence="1 2">
    <name type="scientific">Plutella xylostella</name>
    <name type="common">Diamondback moth</name>
    <name type="synonym">Plutella maculipennis</name>
    <dbReference type="NCBI Taxonomy" id="51655"/>
    <lineage>
        <taxon>Eukaryota</taxon>
        <taxon>Metazoa</taxon>
        <taxon>Ecdysozoa</taxon>
        <taxon>Arthropoda</taxon>
        <taxon>Hexapoda</taxon>
        <taxon>Insecta</taxon>
        <taxon>Pterygota</taxon>
        <taxon>Neoptera</taxon>
        <taxon>Endopterygota</taxon>
        <taxon>Lepidoptera</taxon>
        <taxon>Glossata</taxon>
        <taxon>Ditrysia</taxon>
        <taxon>Yponomeutoidea</taxon>
        <taxon>Plutellidae</taxon>
        <taxon>Plutella</taxon>
    </lineage>
</organism>
<protein>
    <submittedName>
        <fullName evidence="1">(diamondback moth) hypothetical protein</fullName>
    </submittedName>
</protein>
<dbReference type="EMBL" id="CAJHNJ030000005">
    <property type="protein sequence ID" value="CAG9098290.1"/>
    <property type="molecule type" value="Genomic_DNA"/>
</dbReference>
<dbReference type="PROSITE" id="PS51257">
    <property type="entry name" value="PROKAR_LIPOPROTEIN"/>
    <property type="match status" value="1"/>
</dbReference>
<reference evidence="1" key="1">
    <citation type="submission" date="2020-11" db="EMBL/GenBank/DDBJ databases">
        <authorList>
            <person name="Whiteford S."/>
        </authorList>
    </citation>
    <scope>NUCLEOTIDE SEQUENCE</scope>
</reference>
<evidence type="ECO:0000313" key="1">
    <source>
        <dbReference type="EMBL" id="CAG9098290.1"/>
    </source>
</evidence>
<sequence>MEVMRATGEPHHPPLTATSTSCLEFDSASYLKKVRLAAAAAGTNVAEDAPDSPEPE</sequence>
<comment type="caution">
    <text evidence="1">The sequence shown here is derived from an EMBL/GenBank/DDBJ whole genome shotgun (WGS) entry which is preliminary data.</text>
</comment>
<dbReference type="Proteomes" id="UP000653454">
    <property type="component" value="Unassembled WGS sequence"/>
</dbReference>
<accession>A0A8S4DGK5</accession>
<proteinExistence type="predicted"/>
<keyword evidence="2" id="KW-1185">Reference proteome</keyword>
<dbReference type="AlphaFoldDB" id="A0A8S4DGK5"/>
<name>A0A8S4DGK5_PLUXY</name>
<gene>
    <name evidence="1" type="ORF">PLXY2_LOCUS2223</name>
</gene>